<dbReference type="Pfam" id="PF13499">
    <property type="entry name" value="EF-hand_7"/>
    <property type="match status" value="2"/>
</dbReference>
<comment type="pathway">
    <text evidence="14">Phospholipid metabolism.</text>
</comment>
<dbReference type="InterPro" id="IPR002048">
    <property type="entry name" value="EF_hand_dom"/>
</dbReference>
<dbReference type="SUPFAM" id="SSF69593">
    <property type="entry name" value="Glycerol-3-phosphate (1)-acyltransferase"/>
    <property type="match status" value="1"/>
</dbReference>
<feature type="domain" description="EF-hand" evidence="16">
    <location>
        <begin position="409"/>
        <end position="444"/>
    </location>
</feature>
<feature type="domain" description="EF-hand" evidence="16">
    <location>
        <begin position="376"/>
        <end position="407"/>
    </location>
</feature>
<dbReference type="InterPro" id="IPR002123">
    <property type="entry name" value="Plipid/glycerol_acylTrfase"/>
</dbReference>
<protein>
    <recommendedName>
        <fullName evidence="16">EF-hand domain-containing protein</fullName>
    </recommendedName>
</protein>
<keyword evidence="4" id="KW-0444">Lipid biosynthesis</keyword>
<evidence type="ECO:0000256" key="1">
    <source>
        <dbReference type="ARBA" id="ARBA00004370"/>
    </source>
</evidence>
<evidence type="ECO:0000256" key="11">
    <source>
        <dbReference type="ARBA" id="ARBA00023209"/>
    </source>
</evidence>
<keyword evidence="9" id="KW-0443">Lipid metabolism</keyword>
<dbReference type="Proteomes" id="UP001159405">
    <property type="component" value="Unassembled WGS sequence"/>
</dbReference>
<keyword evidence="5" id="KW-0808">Transferase</keyword>
<sequence>MTEVPKRKVILRAKSFIEPEVQNPFTYRLELTACDKLKVAVLSFTLFPIRLLCLFFLLLLASFIGTLATVCMKKEEEPQPLSGYRRIMRKPLRGIGRAMLFCMGFHWIKVKGRLSSPEEAPILAVAPHSSFIDALALAVICISSPISRKENESIPLVGVCAKALQPVYVSRTDPNSRKKTISEIKRRATSGGKWPHIVIFPEGTCTNRKCLITFKPGAFYSGCAVQPVALKYPNRLDTVTWTWSGPSAITLLWLTLCQFHNYMEIEILPVYKPDTEEMHDGKLFARSVREQVSRVLRVPVTEHTYEDTRLMVQASKQNLPSTAGLVEYQKISSKLSIKLESMKDLLDRFAEIDSNRDGMVDLEEFAEYLNLPVTRQVKHLFSLYDRDESGYLDFREYLIGLALVSQPANTEDVMKVAFQAFDMNGDGRVDETELRHILQSAYPSITDLNVNCLFNQVDVNHRGSVTFEEFRDFALSHPEYAVLFTHYKENQTERASVNPSGQNQEHIQLEAEA</sequence>
<keyword evidence="7" id="KW-0106">Calcium</keyword>
<dbReference type="CDD" id="cd00051">
    <property type="entry name" value="EFh"/>
    <property type="match status" value="1"/>
</dbReference>
<reference evidence="17 18" key="1">
    <citation type="submission" date="2022-05" db="EMBL/GenBank/DDBJ databases">
        <authorList>
            <consortium name="Genoscope - CEA"/>
            <person name="William W."/>
        </authorList>
    </citation>
    <scope>NUCLEOTIDE SEQUENCE [LARGE SCALE GENOMIC DNA]</scope>
</reference>
<evidence type="ECO:0000256" key="9">
    <source>
        <dbReference type="ARBA" id="ARBA00023098"/>
    </source>
</evidence>
<dbReference type="PRINTS" id="PR00450">
    <property type="entry name" value="RECOVERIN"/>
</dbReference>
<evidence type="ECO:0000259" key="16">
    <source>
        <dbReference type="PROSITE" id="PS50222"/>
    </source>
</evidence>
<organism evidence="17 18">
    <name type="scientific">Porites lobata</name>
    <dbReference type="NCBI Taxonomy" id="104759"/>
    <lineage>
        <taxon>Eukaryota</taxon>
        <taxon>Metazoa</taxon>
        <taxon>Cnidaria</taxon>
        <taxon>Anthozoa</taxon>
        <taxon>Hexacorallia</taxon>
        <taxon>Scleractinia</taxon>
        <taxon>Fungiina</taxon>
        <taxon>Poritidae</taxon>
        <taxon>Porites</taxon>
    </lineage>
</organism>
<keyword evidence="10 15" id="KW-0472">Membrane</keyword>
<keyword evidence="18" id="KW-1185">Reference proteome</keyword>
<comment type="caution">
    <text evidence="17">The sequence shown here is derived from an EMBL/GenBank/DDBJ whole genome shotgun (WGS) entry which is preliminary data.</text>
</comment>
<dbReference type="CDD" id="cd07991">
    <property type="entry name" value="LPLAT_LPCAT1-like"/>
    <property type="match status" value="1"/>
</dbReference>
<name>A0ABN8PDZ3_9CNID</name>
<dbReference type="InterPro" id="IPR045252">
    <property type="entry name" value="LPCAT1-like"/>
</dbReference>
<feature type="transmembrane region" description="Helical" evidence="15">
    <location>
        <begin position="47"/>
        <end position="70"/>
    </location>
</feature>
<evidence type="ECO:0000256" key="2">
    <source>
        <dbReference type="ARBA" id="ARBA00005074"/>
    </source>
</evidence>
<gene>
    <name evidence="17" type="ORF">PLOB_00040286</name>
</gene>
<evidence type="ECO:0000256" key="5">
    <source>
        <dbReference type="ARBA" id="ARBA00022679"/>
    </source>
</evidence>
<evidence type="ECO:0000313" key="18">
    <source>
        <dbReference type="Proteomes" id="UP001159405"/>
    </source>
</evidence>
<comment type="similarity">
    <text evidence="3">Belongs to the 1-acyl-sn-glycerol-3-phosphate acyltransferase family.</text>
</comment>
<dbReference type="Gene3D" id="1.10.238.10">
    <property type="entry name" value="EF-hand"/>
    <property type="match status" value="1"/>
</dbReference>
<dbReference type="SUPFAM" id="SSF47473">
    <property type="entry name" value="EF-hand"/>
    <property type="match status" value="1"/>
</dbReference>
<dbReference type="PANTHER" id="PTHR23063">
    <property type="entry name" value="PHOSPHOLIPID ACYLTRANSFERASE"/>
    <property type="match status" value="1"/>
</dbReference>
<evidence type="ECO:0000256" key="12">
    <source>
        <dbReference type="ARBA" id="ARBA00023264"/>
    </source>
</evidence>
<evidence type="ECO:0000256" key="4">
    <source>
        <dbReference type="ARBA" id="ARBA00022516"/>
    </source>
</evidence>
<evidence type="ECO:0000256" key="7">
    <source>
        <dbReference type="ARBA" id="ARBA00022837"/>
    </source>
</evidence>
<evidence type="ECO:0000256" key="15">
    <source>
        <dbReference type="SAM" id="Phobius"/>
    </source>
</evidence>
<comment type="pathway">
    <text evidence="2">Lipid metabolism; phospholipid metabolism.</text>
</comment>
<dbReference type="SMART" id="SM00054">
    <property type="entry name" value="EFh"/>
    <property type="match status" value="4"/>
</dbReference>
<dbReference type="SMART" id="SM00563">
    <property type="entry name" value="PlsC"/>
    <property type="match status" value="1"/>
</dbReference>
<comment type="subcellular location">
    <subcellularLocation>
        <location evidence="1">Membrane</location>
    </subcellularLocation>
</comment>
<dbReference type="PROSITE" id="PS00018">
    <property type="entry name" value="EF_HAND_1"/>
    <property type="match status" value="3"/>
</dbReference>
<keyword evidence="12" id="KW-1208">Phospholipid metabolism</keyword>
<dbReference type="Pfam" id="PF01553">
    <property type="entry name" value="Acyltransferase"/>
    <property type="match status" value="1"/>
</dbReference>
<dbReference type="InterPro" id="IPR011992">
    <property type="entry name" value="EF-hand-dom_pair"/>
</dbReference>
<evidence type="ECO:0000256" key="3">
    <source>
        <dbReference type="ARBA" id="ARBA00008655"/>
    </source>
</evidence>
<feature type="domain" description="EF-hand" evidence="16">
    <location>
        <begin position="445"/>
        <end position="480"/>
    </location>
</feature>
<accession>A0ABN8PDZ3</accession>
<dbReference type="EMBL" id="CALNXK010000061">
    <property type="protein sequence ID" value="CAH3138731.1"/>
    <property type="molecule type" value="Genomic_DNA"/>
</dbReference>
<keyword evidence="8 15" id="KW-1133">Transmembrane helix</keyword>
<dbReference type="PROSITE" id="PS50222">
    <property type="entry name" value="EF_HAND_2"/>
    <property type="match status" value="4"/>
</dbReference>
<evidence type="ECO:0000256" key="10">
    <source>
        <dbReference type="ARBA" id="ARBA00023136"/>
    </source>
</evidence>
<evidence type="ECO:0000256" key="6">
    <source>
        <dbReference type="ARBA" id="ARBA00022692"/>
    </source>
</evidence>
<evidence type="ECO:0000256" key="14">
    <source>
        <dbReference type="ARBA" id="ARBA00025707"/>
    </source>
</evidence>
<evidence type="ECO:0000313" key="17">
    <source>
        <dbReference type="EMBL" id="CAH3138731.1"/>
    </source>
</evidence>
<keyword evidence="6 15" id="KW-0812">Transmembrane</keyword>
<proteinExistence type="inferred from homology"/>
<dbReference type="PANTHER" id="PTHR23063:SF52">
    <property type="entry name" value="LYSOPHOSPHATIDYLCHOLINE ACYLTRANSFERASE"/>
    <property type="match status" value="1"/>
</dbReference>
<keyword evidence="11" id="KW-0594">Phospholipid biosynthesis</keyword>
<keyword evidence="13" id="KW-0012">Acyltransferase</keyword>
<evidence type="ECO:0000256" key="8">
    <source>
        <dbReference type="ARBA" id="ARBA00022989"/>
    </source>
</evidence>
<evidence type="ECO:0000256" key="13">
    <source>
        <dbReference type="ARBA" id="ARBA00023315"/>
    </source>
</evidence>
<dbReference type="InterPro" id="IPR018247">
    <property type="entry name" value="EF_Hand_1_Ca_BS"/>
</dbReference>
<feature type="domain" description="EF-hand" evidence="16">
    <location>
        <begin position="340"/>
        <end position="375"/>
    </location>
</feature>